<accession>A0A1W2EBD0</accession>
<organism evidence="7 8">
    <name type="scientific">Desulfocicer vacuolatum DSM 3385</name>
    <dbReference type="NCBI Taxonomy" id="1121400"/>
    <lineage>
        <taxon>Bacteria</taxon>
        <taxon>Pseudomonadati</taxon>
        <taxon>Thermodesulfobacteriota</taxon>
        <taxon>Desulfobacteria</taxon>
        <taxon>Desulfobacterales</taxon>
        <taxon>Desulfobacteraceae</taxon>
        <taxon>Desulfocicer</taxon>
    </lineage>
</organism>
<evidence type="ECO:0000259" key="5">
    <source>
        <dbReference type="Pfam" id="PF00384"/>
    </source>
</evidence>
<dbReference type="SUPFAM" id="SSF53706">
    <property type="entry name" value="Formate dehydrogenase/DMSO reductase, domains 1-3"/>
    <property type="match status" value="1"/>
</dbReference>
<dbReference type="Pfam" id="PF01568">
    <property type="entry name" value="Molydop_binding"/>
    <property type="match status" value="1"/>
</dbReference>
<evidence type="ECO:0000259" key="6">
    <source>
        <dbReference type="Pfam" id="PF01568"/>
    </source>
</evidence>
<evidence type="ECO:0000256" key="1">
    <source>
        <dbReference type="ARBA" id="ARBA00022723"/>
    </source>
</evidence>
<dbReference type="GO" id="GO:0003954">
    <property type="term" value="F:NADH dehydrogenase activity"/>
    <property type="evidence" value="ECO:0007669"/>
    <property type="project" value="TreeGrafter"/>
</dbReference>
<dbReference type="SUPFAM" id="SSF50692">
    <property type="entry name" value="ADC-like"/>
    <property type="match status" value="1"/>
</dbReference>
<keyword evidence="1" id="KW-0479">Metal-binding</keyword>
<keyword evidence="4" id="KW-0411">Iron-sulfur</keyword>
<evidence type="ECO:0000256" key="3">
    <source>
        <dbReference type="ARBA" id="ARBA00023004"/>
    </source>
</evidence>
<dbReference type="PANTHER" id="PTHR43105:SF14">
    <property type="entry name" value="FORMATE DEHYDROGENASE H"/>
    <property type="match status" value="1"/>
</dbReference>
<dbReference type="GO" id="GO:0016020">
    <property type="term" value="C:membrane"/>
    <property type="evidence" value="ECO:0007669"/>
    <property type="project" value="TreeGrafter"/>
</dbReference>
<dbReference type="Gene3D" id="3.40.50.740">
    <property type="match status" value="1"/>
</dbReference>
<proteinExistence type="predicted"/>
<evidence type="ECO:0000313" key="8">
    <source>
        <dbReference type="Proteomes" id="UP000192418"/>
    </source>
</evidence>
<dbReference type="InterPro" id="IPR041925">
    <property type="entry name" value="CT_Formate-Dh_H"/>
</dbReference>
<dbReference type="Gene3D" id="2.40.40.20">
    <property type="match status" value="1"/>
</dbReference>
<dbReference type="InterPro" id="IPR006656">
    <property type="entry name" value="Mopterin_OxRdtase"/>
</dbReference>
<dbReference type="Proteomes" id="UP000192418">
    <property type="component" value="Unassembled WGS sequence"/>
</dbReference>
<feature type="domain" description="Molybdopterin oxidoreductase" evidence="5">
    <location>
        <begin position="1"/>
        <end position="331"/>
    </location>
</feature>
<dbReference type="PANTHER" id="PTHR43105">
    <property type="entry name" value="RESPIRATORY NITRATE REDUCTASE"/>
    <property type="match status" value="1"/>
</dbReference>
<dbReference type="AlphaFoldDB" id="A0A1W2EBD0"/>
<dbReference type="Pfam" id="PF00384">
    <property type="entry name" value="Molybdopterin"/>
    <property type="match status" value="1"/>
</dbReference>
<keyword evidence="3" id="KW-0408">Iron</keyword>
<feature type="domain" description="Molybdopterin dinucleotide-binding" evidence="6">
    <location>
        <begin position="416"/>
        <end position="522"/>
    </location>
</feature>
<dbReference type="InterPro" id="IPR006657">
    <property type="entry name" value="MoPterin_dinucl-bd_dom"/>
</dbReference>
<keyword evidence="8" id="KW-1185">Reference proteome</keyword>
<dbReference type="Gene3D" id="3.40.228.10">
    <property type="entry name" value="Dimethylsulfoxide Reductase, domain 2"/>
    <property type="match status" value="1"/>
</dbReference>
<reference evidence="7 8" key="1">
    <citation type="submission" date="2017-04" db="EMBL/GenBank/DDBJ databases">
        <authorList>
            <person name="Afonso C.L."/>
            <person name="Miller P.J."/>
            <person name="Scott M.A."/>
            <person name="Spackman E."/>
            <person name="Goraichik I."/>
            <person name="Dimitrov K.M."/>
            <person name="Suarez D.L."/>
            <person name="Swayne D.E."/>
        </authorList>
    </citation>
    <scope>NUCLEOTIDE SEQUENCE [LARGE SCALE GENOMIC DNA]</scope>
    <source>
        <strain evidence="7 8">DSM 3385</strain>
    </source>
</reference>
<dbReference type="GO" id="GO:0051536">
    <property type="term" value="F:iron-sulfur cluster binding"/>
    <property type="evidence" value="ECO:0007669"/>
    <property type="project" value="UniProtKB-KW"/>
</dbReference>
<sequence>MTNSFGEFSKAKMFLVIGSNMTEAHPVAATFLKNAVEKGARLIVIDPRRHKLVDFAELHLPLKVGSDIALINGIMHVLIKEGLYDKAFVSSCCVGFEELKEKVEKYPPEKVAQISGIEAETIRKAARILASVKPVMLCYTLGITEHTCGKNNVMDTANLQMLLGNMGKECGGVNPLRGQNNVQGACDCGALPNVFPGYQAVTDSFARKKFEKSWGVSDLPSENGLMIPQMMDGLVNGKVRGFYIFGENLANTEPDIKKVEHELSSAEFIVCQDIFETETTRFAHVVFPAAAWSENDGTFTNSERRVSRVRTASNPPGYAKPNWWIFKQIAQRMGHHWKSNSAQEIWDNEISMLAPNLGGIKYNRIEKDGLQWPCPDTNHPGTCVLHQDGEFACGLGVFNPVDWTPPAEVPDETYPFVLSTGRRLYHYHTRTQTGRCEGLNELLGEETADISPEDARAMGISFNDFVKVKSRRGEVCIKARITPEVPKGMVWMAFHFREGNANWLTNPAFDPQTLTAEYKACAVALEKV</sequence>
<evidence type="ECO:0000256" key="2">
    <source>
        <dbReference type="ARBA" id="ARBA00023002"/>
    </source>
</evidence>
<dbReference type="STRING" id="1121400.SAMN02746065_12820"/>
<dbReference type="GO" id="GO:0046872">
    <property type="term" value="F:metal ion binding"/>
    <property type="evidence" value="ECO:0007669"/>
    <property type="project" value="UniProtKB-KW"/>
</dbReference>
<protein>
    <submittedName>
        <fullName evidence="7">Formate dehydrogenase major subunit</fullName>
    </submittedName>
</protein>
<name>A0A1W2EBD0_9BACT</name>
<evidence type="ECO:0000313" key="7">
    <source>
        <dbReference type="EMBL" id="SMD07053.1"/>
    </source>
</evidence>
<dbReference type="CDD" id="cd02790">
    <property type="entry name" value="MopB_CT_Formate-Dh_H"/>
    <property type="match status" value="1"/>
</dbReference>
<dbReference type="GO" id="GO:0043546">
    <property type="term" value="F:molybdopterin cofactor binding"/>
    <property type="evidence" value="ECO:0007669"/>
    <property type="project" value="InterPro"/>
</dbReference>
<dbReference type="EMBL" id="FWXY01000028">
    <property type="protein sequence ID" value="SMD07053.1"/>
    <property type="molecule type" value="Genomic_DNA"/>
</dbReference>
<dbReference type="InterPro" id="IPR009010">
    <property type="entry name" value="Asp_de-COase-like_dom_sf"/>
</dbReference>
<dbReference type="InterPro" id="IPR050123">
    <property type="entry name" value="Prok_molybdopt-oxidoreductase"/>
</dbReference>
<gene>
    <name evidence="7" type="ORF">SAMN02746065_12820</name>
</gene>
<evidence type="ECO:0000256" key="4">
    <source>
        <dbReference type="ARBA" id="ARBA00023014"/>
    </source>
</evidence>
<dbReference type="GO" id="GO:0022904">
    <property type="term" value="P:respiratory electron transport chain"/>
    <property type="evidence" value="ECO:0007669"/>
    <property type="project" value="TreeGrafter"/>
</dbReference>
<keyword evidence="2" id="KW-0560">Oxidoreductase</keyword>